<name>A0AAV0WEA9_9HEMI</name>
<evidence type="ECO:0000256" key="1">
    <source>
        <dbReference type="SAM" id="MobiDB-lite"/>
    </source>
</evidence>
<reference evidence="2 3" key="1">
    <citation type="submission" date="2023-01" db="EMBL/GenBank/DDBJ databases">
        <authorList>
            <person name="Whitehead M."/>
        </authorList>
    </citation>
    <scope>NUCLEOTIDE SEQUENCE [LARGE SCALE GENOMIC DNA]</scope>
</reference>
<dbReference type="AlphaFoldDB" id="A0AAV0WEA9"/>
<dbReference type="EMBL" id="CARXXK010000002">
    <property type="protein sequence ID" value="CAI6354330.1"/>
    <property type="molecule type" value="Genomic_DNA"/>
</dbReference>
<evidence type="ECO:0000313" key="3">
    <source>
        <dbReference type="Proteomes" id="UP001160148"/>
    </source>
</evidence>
<sequence>MKLLLTGPALVAPPTGQVPKYYYFDDCRLKQFNCESVTVFDDILEGLITKLESFTFPCAEHKDYIISYSIKYYISMRMRQYTRQSNQEQSKENSKKKKPSKFCKT</sequence>
<comment type="caution">
    <text evidence="2">The sequence shown here is derived from an EMBL/GenBank/DDBJ whole genome shotgun (WGS) entry which is preliminary data.</text>
</comment>
<feature type="region of interest" description="Disordered" evidence="1">
    <location>
        <begin position="83"/>
        <end position="105"/>
    </location>
</feature>
<keyword evidence="3" id="KW-1185">Reference proteome</keyword>
<gene>
    <name evidence="2" type="ORF">MEUPH1_LOCUS10345</name>
</gene>
<evidence type="ECO:0000313" key="2">
    <source>
        <dbReference type="EMBL" id="CAI6354330.1"/>
    </source>
</evidence>
<dbReference type="Proteomes" id="UP001160148">
    <property type="component" value="Unassembled WGS sequence"/>
</dbReference>
<feature type="compositionally biased region" description="Basic residues" evidence="1">
    <location>
        <begin position="94"/>
        <end position="105"/>
    </location>
</feature>
<protein>
    <submittedName>
        <fullName evidence="2">Uncharacterized protein</fullName>
    </submittedName>
</protein>
<organism evidence="2 3">
    <name type="scientific">Macrosiphum euphorbiae</name>
    <name type="common">potato aphid</name>
    <dbReference type="NCBI Taxonomy" id="13131"/>
    <lineage>
        <taxon>Eukaryota</taxon>
        <taxon>Metazoa</taxon>
        <taxon>Ecdysozoa</taxon>
        <taxon>Arthropoda</taxon>
        <taxon>Hexapoda</taxon>
        <taxon>Insecta</taxon>
        <taxon>Pterygota</taxon>
        <taxon>Neoptera</taxon>
        <taxon>Paraneoptera</taxon>
        <taxon>Hemiptera</taxon>
        <taxon>Sternorrhyncha</taxon>
        <taxon>Aphidomorpha</taxon>
        <taxon>Aphidoidea</taxon>
        <taxon>Aphididae</taxon>
        <taxon>Macrosiphini</taxon>
        <taxon>Macrosiphum</taxon>
    </lineage>
</organism>
<proteinExistence type="predicted"/>
<accession>A0AAV0WEA9</accession>